<organism evidence="1">
    <name type="scientific">Timema poppense</name>
    <name type="common">Walking stick</name>
    <dbReference type="NCBI Taxonomy" id="170557"/>
    <lineage>
        <taxon>Eukaryota</taxon>
        <taxon>Metazoa</taxon>
        <taxon>Ecdysozoa</taxon>
        <taxon>Arthropoda</taxon>
        <taxon>Hexapoda</taxon>
        <taxon>Insecta</taxon>
        <taxon>Pterygota</taxon>
        <taxon>Neoptera</taxon>
        <taxon>Polyneoptera</taxon>
        <taxon>Phasmatodea</taxon>
        <taxon>Timematodea</taxon>
        <taxon>Timematoidea</taxon>
        <taxon>Timematidae</taxon>
        <taxon>Timema</taxon>
    </lineage>
</organism>
<proteinExistence type="predicted"/>
<dbReference type="EMBL" id="OD000846">
    <property type="protein sequence ID" value="CAD7399527.1"/>
    <property type="molecule type" value="Genomic_DNA"/>
</dbReference>
<name>A0A7R9CQQ2_TIMPO</name>
<accession>A0A7R9CQQ2</accession>
<reference evidence="1" key="1">
    <citation type="submission" date="2020-11" db="EMBL/GenBank/DDBJ databases">
        <authorList>
            <person name="Tran Van P."/>
        </authorList>
    </citation>
    <scope>NUCLEOTIDE SEQUENCE</scope>
</reference>
<sequence>MDSLSVQQYRPPRNAVPNEDQLWPDASIIYTINPGIVKEKYLSSCQDLISRLKASYVQVVVGLMLDLIVPSKMRNIITVILEDTLLRVKNSSQHQGGVRKIQEDIPSVSVQATTACDLYVVNSNQAPALSSVQLEVNGVPLTMEVDTAASTSLIGKPVYLAHFKHLPLISLVSLGPLTAVQVATETRKDPILSRVLTYVLNGWPDVVPDEGLRPFHR</sequence>
<evidence type="ECO:0000313" key="1">
    <source>
        <dbReference type="EMBL" id="CAD7399527.1"/>
    </source>
</evidence>
<gene>
    <name evidence="1" type="ORF">TPSB3V08_LOCUS2183</name>
</gene>
<dbReference type="AlphaFoldDB" id="A0A7R9CQQ2"/>
<protein>
    <submittedName>
        <fullName evidence="1">Uncharacterized protein</fullName>
    </submittedName>
</protein>